<comment type="similarity">
    <text evidence="1 7">Belongs to the endoribonuclease YbeY family.</text>
</comment>
<keyword evidence="7" id="KW-0690">Ribosome biogenesis</keyword>
<dbReference type="PANTHER" id="PTHR46986:SF1">
    <property type="entry name" value="ENDORIBONUCLEASE YBEY, CHLOROPLASTIC"/>
    <property type="match status" value="1"/>
</dbReference>
<dbReference type="Proteomes" id="UP000178085">
    <property type="component" value="Unassembled WGS sequence"/>
</dbReference>
<dbReference type="GO" id="GO:0006364">
    <property type="term" value="P:rRNA processing"/>
    <property type="evidence" value="ECO:0007669"/>
    <property type="project" value="UniProtKB-UniRule"/>
</dbReference>
<evidence type="ECO:0000313" key="9">
    <source>
        <dbReference type="Proteomes" id="UP000178085"/>
    </source>
</evidence>
<dbReference type="PANTHER" id="PTHR46986">
    <property type="entry name" value="ENDORIBONUCLEASE YBEY, CHLOROPLASTIC"/>
    <property type="match status" value="1"/>
</dbReference>
<feature type="binding site" evidence="7">
    <location>
        <position position="109"/>
    </location>
    <ligand>
        <name>Zn(2+)</name>
        <dbReference type="ChEBI" id="CHEBI:29105"/>
        <note>catalytic</note>
    </ligand>
</feature>
<dbReference type="InterPro" id="IPR002036">
    <property type="entry name" value="YbeY"/>
</dbReference>
<comment type="cofactor">
    <cofactor evidence="7">
        <name>Zn(2+)</name>
        <dbReference type="ChEBI" id="CHEBI:29105"/>
    </cofactor>
    <text evidence="7">Binds 1 zinc ion.</text>
</comment>
<evidence type="ECO:0000256" key="3">
    <source>
        <dbReference type="ARBA" id="ARBA00022723"/>
    </source>
</evidence>
<reference evidence="8 9" key="1">
    <citation type="journal article" date="2016" name="Nat. Commun.">
        <title>Thousands of microbial genomes shed light on interconnected biogeochemical processes in an aquifer system.</title>
        <authorList>
            <person name="Anantharaman K."/>
            <person name="Brown C.T."/>
            <person name="Hug L.A."/>
            <person name="Sharon I."/>
            <person name="Castelle C.J."/>
            <person name="Probst A.J."/>
            <person name="Thomas B.C."/>
            <person name="Singh A."/>
            <person name="Wilkins M.J."/>
            <person name="Karaoz U."/>
            <person name="Brodie E.L."/>
            <person name="Williams K.H."/>
            <person name="Hubbard S.S."/>
            <person name="Banfield J.F."/>
        </authorList>
    </citation>
    <scope>NUCLEOTIDE SEQUENCE [LARGE SCALE GENOMIC DNA]</scope>
</reference>
<keyword evidence="7" id="KW-0698">rRNA processing</keyword>
<evidence type="ECO:0000256" key="5">
    <source>
        <dbReference type="ARBA" id="ARBA00022801"/>
    </source>
</evidence>
<keyword evidence="3 7" id="KW-0479">Metal-binding</keyword>
<dbReference type="NCBIfam" id="TIGR00043">
    <property type="entry name" value="rRNA maturation RNase YbeY"/>
    <property type="match status" value="1"/>
</dbReference>
<evidence type="ECO:0000256" key="4">
    <source>
        <dbReference type="ARBA" id="ARBA00022759"/>
    </source>
</evidence>
<protein>
    <recommendedName>
        <fullName evidence="7">Endoribonuclease YbeY</fullName>
        <ecNumber evidence="7">3.1.-.-</ecNumber>
    </recommendedName>
</protein>
<dbReference type="InterPro" id="IPR023091">
    <property type="entry name" value="MetalPrtase_cat_dom_sf_prd"/>
</dbReference>
<keyword evidence="7" id="KW-0963">Cytoplasm</keyword>
<dbReference type="Gene3D" id="3.40.390.30">
    <property type="entry name" value="Metalloproteases ('zincins'), catalytic domain"/>
    <property type="match status" value="1"/>
</dbReference>
<accession>A0A1F4NR47</accession>
<evidence type="ECO:0000256" key="1">
    <source>
        <dbReference type="ARBA" id="ARBA00010875"/>
    </source>
</evidence>
<proteinExistence type="inferred from homology"/>
<keyword evidence="5 7" id="KW-0378">Hydrolase</keyword>
<dbReference type="GO" id="GO:0004222">
    <property type="term" value="F:metalloendopeptidase activity"/>
    <property type="evidence" value="ECO:0007669"/>
    <property type="project" value="InterPro"/>
</dbReference>
<dbReference type="EMBL" id="METD01000001">
    <property type="protein sequence ID" value="OGB73890.1"/>
    <property type="molecule type" value="Genomic_DNA"/>
</dbReference>
<dbReference type="HAMAP" id="MF_00009">
    <property type="entry name" value="Endoribonucl_YbeY"/>
    <property type="match status" value="1"/>
</dbReference>
<dbReference type="GO" id="GO:0008270">
    <property type="term" value="F:zinc ion binding"/>
    <property type="evidence" value="ECO:0007669"/>
    <property type="project" value="UniProtKB-UniRule"/>
</dbReference>
<evidence type="ECO:0000256" key="2">
    <source>
        <dbReference type="ARBA" id="ARBA00022722"/>
    </source>
</evidence>
<comment type="subcellular location">
    <subcellularLocation>
        <location evidence="7">Cytoplasm</location>
    </subcellularLocation>
</comment>
<keyword evidence="6 7" id="KW-0862">Zinc</keyword>
<evidence type="ECO:0000256" key="6">
    <source>
        <dbReference type="ARBA" id="ARBA00022833"/>
    </source>
</evidence>
<dbReference type="SUPFAM" id="SSF55486">
    <property type="entry name" value="Metalloproteases ('zincins'), catalytic domain"/>
    <property type="match status" value="1"/>
</dbReference>
<gene>
    <name evidence="7" type="primary">ybeY</name>
    <name evidence="8" type="ORF">A3K51_03140</name>
</gene>
<keyword evidence="2 7" id="KW-0540">Nuclease</keyword>
<dbReference type="EC" id="3.1.-.-" evidence="7"/>
<dbReference type="Pfam" id="PF02130">
    <property type="entry name" value="YbeY"/>
    <property type="match status" value="1"/>
</dbReference>
<dbReference type="GO" id="GO:0005737">
    <property type="term" value="C:cytoplasm"/>
    <property type="evidence" value="ECO:0007669"/>
    <property type="project" value="UniProtKB-SubCell"/>
</dbReference>
<evidence type="ECO:0000313" key="8">
    <source>
        <dbReference type="EMBL" id="OGB73890.1"/>
    </source>
</evidence>
<dbReference type="AlphaFoldDB" id="A0A1F4NR47"/>
<sequence>MQFIFDVVISLTKLSDSSEVGLVVTDDAFMKKLNKQYRNKDVPTNVLSFVYHETNPKDFVPEGDENYIGDIYISHQQVEVQAKMAKMTDKEELARLFIHGLLHLAGIHHGNKTEATEMEELEDQALRYILSTG</sequence>
<feature type="binding site" evidence="7">
    <location>
        <position position="103"/>
    </location>
    <ligand>
        <name>Zn(2+)</name>
        <dbReference type="ChEBI" id="CHEBI:29105"/>
        <note>catalytic</note>
    </ligand>
</feature>
<name>A0A1F4NR47_UNCK3</name>
<organism evidence="8 9">
    <name type="scientific">candidate division Kazan bacterium RIFCSPLOWO2_01_FULL_45_19</name>
    <dbReference type="NCBI Taxonomy" id="1798538"/>
    <lineage>
        <taxon>Bacteria</taxon>
        <taxon>Bacteria division Kazan-3B-28</taxon>
    </lineage>
</organism>
<comment type="caution">
    <text evidence="8">The sequence shown here is derived from an EMBL/GenBank/DDBJ whole genome shotgun (WGS) entry which is preliminary data.</text>
</comment>
<dbReference type="GO" id="GO:0004521">
    <property type="term" value="F:RNA endonuclease activity"/>
    <property type="evidence" value="ECO:0007669"/>
    <property type="project" value="UniProtKB-UniRule"/>
</dbReference>
<comment type="function">
    <text evidence="7">Single strand-specific metallo-endoribonuclease involved in late-stage 70S ribosome quality control and in maturation of the 3' terminus of the 16S rRNA.</text>
</comment>
<feature type="binding site" evidence="7">
    <location>
        <position position="99"/>
    </location>
    <ligand>
        <name>Zn(2+)</name>
        <dbReference type="ChEBI" id="CHEBI:29105"/>
        <note>catalytic</note>
    </ligand>
</feature>
<keyword evidence="4 7" id="KW-0255">Endonuclease</keyword>
<evidence type="ECO:0000256" key="7">
    <source>
        <dbReference type="HAMAP-Rule" id="MF_00009"/>
    </source>
</evidence>